<keyword evidence="1" id="KW-1185">Reference proteome</keyword>
<dbReference type="WBParaSite" id="nRc.2.0.1.t10848-RA">
    <property type="protein sequence ID" value="nRc.2.0.1.t10848-RA"/>
    <property type="gene ID" value="nRc.2.0.1.g10848"/>
</dbReference>
<dbReference type="AlphaFoldDB" id="A0A915IAP7"/>
<sequence length="130" mass="15602">MYKRRWRLICDYVRFWAKLKVLKRNDQNFTFNVLRIGLTAFHVTPRRISIKATKPSSLVASLKRGKNRKRLLPWYGMQIKQNLSQFVERRLLRIITKWKSDQWAPTTIATAVMQMWKQPAANFEQRATYS</sequence>
<reference evidence="2" key="1">
    <citation type="submission" date="2022-11" db="UniProtKB">
        <authorList>
            <consortium name="WormBaseParasite"/>
        </authorList>
    </citation>
    <scope>IDENTIFICATION</scope>
</reference>
<dbReference type="Proteomes" id="UP000887565">
    <property type="component" value="Unplaced"/>
</dbReference>
<organism evidence="1 2">
    <name type="scientific">Romanomermis culicivorax</name>
    <name type="common">Nematode worm</name>
    <dbReference type="NCBI Taxonomy" id="13658"/>
    <lineage>
        <taxon>Eukaryota</taxon>
        <taxon>Metazoa</taxon>
        <taxon>Ecdysozoa</taxon>
        <taxon>Nematoda</taxon>
        <taxon>Enoplea</taxon>
        <taxon>Dorylaimia</taxon>
        <taxon>Mermithida</taxon>
        <taxon>Mermithoidea</taxon>
        <taxon>Mermithidae</taxon>
        <taxon>Romanomermis</taxon>
    </lineage>
</organism>
<accession>A0A915IAP7</accession>
<proteinExistence type="predicted"/>
<evidence type="ECO:0000313" key="2">
    <source>
        <dbReference type="WBParaSite" id="nRc.2.0.1.t10848-RA"/>
    </source>
</evidence>
<protein>
    <submittedName>
        <fullName evidence="2">Uncharacterized protein</fullName>
    </submittedName>
</protein>
<name>A0A915IAP7_ROMCU</name>
<evidence type="ECO:0000313" key="1">
    <source>
        <dbReference type="Proteomes" id="UP000887565"/>
    </source>
</evidence>